<feature type="domain" description="DUF6589" evidence="2">
    <location>
        <begin position="391"/>
        <end position="884"/>
    </location>
</feature>
<evidence type="ECO:0000256" key="1">
    <source>
        <dbReference type="SAM" id="MobiDB-lite"/>
    </source>
</evidence>
<proteinExistence type="predicted"/>
<feature type="region of interest" description="Disordered" evidence="1">
    <location>
        <begin position="1"/>
        <end position="53"/>
    </location>
</feature>
<feature type="compositionally biased region" description="Polar residues" evidence="1">
    <location>
        <begin position="1"/>
        <end position="16"/>
    </location>
</feature>
<organism evidence="3 4">
    <name type="scientific">Agrocybe chaxingu</name>
    <dbReference type="NCBI Taxonomy" id="84603"/>
    <lineage>
        <taxon>Eukaryota</taxon>
        <taxon>Fungi</taxon>
        <taxon>Dikarya</taxon>
        <taxon>Basidiomycota</taxon>
        <taxon>Agaricomycotina</taxon>
        <taxon>Agaricomycetes</taxon>
        <taxon>Agaricomycetidae</taxon>
        <taxon>Agaricales</taxon>
        <taxon>Agaricineae</taxon>
        <taxon>Strophariaceae</taxon>
        <taxon>Agrocybe</taxon>
    </lineage>
</organism>
<keyword evidence="4" id="KW-1185">Reference proteome</keyword>
<dbReference type="Proteomes" id="UP001148786">
    <property type="component" value="Unassembled WGS sequence"/>
</dbReference>
<evidence type="ECO:0000259" key="2">
    <source>
        <dbReference type="Pfam" id="PF20231"/>
    </source>
</evidence>
<dbReference type="InterPro" id="IPR046496">
    <property type="entry name" value="DUF6589"/>
</dbReference>
<dbReference type="OrthoDB" id="3019291at2759"/>
<evidence type="ECO:0000313" key="4">
    <source>
        <dbReference type="Proteomes" id="UP001148786"/>
    </source>
</evidence>
<accession>A0A9W8N074</accession>
<sequence>MDISTPQKSNDTSTSGFVGEFSISTPTNPPATATPFRPPTQKPQSTRKPAQSDLDKVASILDTITNVGWTLPKFLFNLLKLEDKKADGSLIPVKRTKKHKGSLQAMLNGNSKPYLGEILQLLWKNAIATEFRENDISIEPNASLFICEGDLNAIEHAQPAMVTWAAELVASLANEESQKMVHPDTGLHLRARAKPGRRDAAHRVTWDAVSLFSLKSLEGIVTRNAPLTKFILEAFVDSAFVGRQAQMILRTYRPQNLVILNAIMSLAFGRSNRASLYALCRGVWLFAVKALQTLFRVESRLAHSVAYWTVYDALTQMAKQTLEDLRSSIQGGAHFITIIDNIQAYAKKWQPAIGKESHMLLGLSGTAILMEDYKPEAFNLQELNQRQKKQERKQLTRELLLNDLDLLHLEAVAVSQFLQALISFVPNFSTLYRSRLQEYQQANIDIKPIPKTRHTKVIPLATTSDNEMLVQGLRSGVLDFATQMGLSEETLGNQAALWSGDGKTFNMYHLLKRACSGESGNFASFRWMIPLLELWHTKWTDLSRVVRTHWGDVTDPGSLAKVANLSRCPTPSEMKKVDFHQGAHLVNLALDAHLLNCWELSFETDNLVNHFMGAETLPSFEELVEKATVLARQHATTQAYYAALKPDEASADILRPPRGSPWIQNASHVDEEMAIDSLVEDLDIQSETGSAGENESNVPASANQPTGTVPDSQADESLELPPLPVPPPASTAAGDVGLANSILFIRDAIWWRKVCKAVAQGDPSRVWEVLKVWTFTFSGSGNPYYCQFLLELFCNFKWEFGKDLRDAVMSNWVINTKGIPDRFIEMDLFQEHSNFWLEELAQHRGTEFDSRFYREVLAPNVHRFIILKEEMEESVELQRRSKKHAATKTDNELQLVMKTFREAQVNCYRDGCNVEVEPAADCFTQGANILGGPKIKEFIEKSCVTTTVMKMHDDSTLPVDAFALPDIDVTDEVYEMAHAQELESLPAGHLPHHEMAVSEGDICTVEHIQHGDNASQMA</sequence>
<name>A0A9W8N074_9AGAR</name>
<gene>
    <name evidence="3" type="ORF">NLJ89_g1383</name>
</gene>
<evidence type="ECO:0000313" key="3">
    <source>
        <dbReference type="EMBL" id="KAJ3516040.1"/>
    </source>
</evidence>
<dbReference type="AlphaFoldDB" id="A0A9W8N074"/>
<feature type="compositionally biased region" description="Polar residues" evidence="1">
    <location>
        <begin position="688"/>
        <end position="711"/>
    </location>
</feature>
<reference evidence="3" key="1">
    <citation type="submission" date="2022-07" db="EMBL/GenBank/DDBJ databases">
        <title>Genome Sequence of Agrocybe chaxingu.</title>
        <authorList>
            <person name="Buettner E."/>
        </authorList>
    </citation>
    <scope>NUCLEOTIDE SEQUENCE</scope>
    <source>
        <strain evidence="3">MP-N11</strain>
    </source>
</reference>
<dbReference type="Pfam" id="PF20231">
    <property type="entry name" value="DUF6589"/>
    <property type="match status" value="1"/>
</dbReference>
<protein>
    <recommendedName>
        <fullName evidence="2">DUF6589 domain-containing protein</fullName>
    </recommendedName>
</protein>
<dbReference type="EMBL" id="JANKHO010000070">
    <property type="protein sequence ID" value="KAJ3516040.1"/>
    <property type="molecule type" value="Genomic_DNA"/>
</dbReference>
<comment type="caution">
    <text evidence="3">The sequence shown here is derived from an EMBL/GenBank/DDBJ whole genome shotgun (WGS) entry which is preliminary data.</text>
</comment>
<feature type="region of interest" description="Disordered" evidence="1">
    <location>
        <begin position="688"/>
        <end position="731"/>
    </location>
</feature>